<evidence type="ECO:0000313" key="3">
    <source>
        <dbReference type="Proteomes" id="UP000004535"/>
    </source>
</evidence>
<protein>
    <submittedName>
        <fullName evidence="2">Uncharacterized protein</fullName>
    </submittedName>
</protein>
<organism evidence="2 3">
    <name type="scientific">Burkholderia multivorans CGD2</name>
    <dbReference type="NCBI Taxonomy" id="513052"/>
    <lineage>
        <taxon>Bacteria</taxon>
        <taxon>Pseudomonadati</taxon>
        <taxon>Pseudomonadota</taxon>
        <taxon>Betaproteobacteria</taxon>
        <taxon>Burkholderiales</taxon>
        <taxon>Burkholderiaceae</taxon>
        <taxon>Burkholderia</taxon>
        <taxon>Burkholderia cepacia complex</taxon>
    </lineage>
</organism>
<name>B9BI33_9BURK</name>
<reference evidence="2 3" key="1">
    <citation type="journal article" date="2012" name="J. Bacteriol.">
        <title>Draft Genome Sequence Determination for Cystic Fibrosis and Chronic Granulomatous Disease Burkholderia multivorans Isolates.</title>
        <authorList>
            <person name="Varga J.J."/>
            <person name="Losada L."/>
            <person name="Zelazny A.M."/>
            <person name="Brinkac L."/>
            <person name="Harkins D."/>
            <person name="Radune D."/>
            <person name="Hostetler J."/>
            <person name="Sampaio E.P."/>
            <person name="Ronning C.M."/>
            <person name="Nierman W.C."/>
            <person name="Greenberg D.E."/>
            <person name="Holland S.M."/>
            <person name="Goldberg J.B."/>
        </authorList>
    </citation>
    <scope>NUCLEOTIDE SEQUENCE [LARGE SCALE GENOMIC DNA]</scope>
    <source>
        <strain evidence="2 3">CGD2</strain>
    </source>
</reference>
<gene>
    <name evidence="2" type="ORF">BURMUCGD2_4739</name>
</gene>
<evidence type="ECO:0000256" key="1">
    <source>
        <dbReference type="SAM" id="MobiDB-lite"/>
    </source>
</evidence>
<dbReference type="EMBL" id="ACFC01000001">
    <property type="protein sequence ID" value="EEE09366.1"/>
    <property type="molecule type" value="Genomic_DNA"/>
</dbReference>
<dbReference type="AlphaFoldDB" id="B9BI33"/>
<accession>B9BI33</accession>
<evidence type="ECO:0000313" key="2">
    <source>
        <dbReference type="EMBL" id="EEE09366.1"/>
    </source>
</evidence>
<feature type="compositionally biased region" description="Low complexity" evidence="1">
    <location>
        <begin position="9"/>
        <end position="21"/>
    </location>
</feature>
<feature type="region of interest" description="Disordered" evidence="1">
    <location>
        <begin position="1"/>
        <end position="21"/>
    </location>
</feature>
<comment type="caution">
    <text evidence="2">The sequence shown here is derived from an EMBL/GenBank/DDBJ whole genome shotgun (WGS) entry which is preliminary data.</text>
</comment>
<proteinExistence type="predicted"/>
<dbReference type="Proteomes" id="UP000004535">
    <property type="component" value="Unassembled WGS sequence"/>
</dbReference>
<sequence>MREAGGARRGWAARASPRRFPFPRTHRTMARARRRGLSLGPLGGTAACPAR</sequence>